<feature type="transmembrane region" description="Helical" evidence="1">
    <location>
        <begin position="150"/>
        <end position="174"/>
    </location>
</feature>
<name>Q8KN52_PSEAI</name>
<feature type="transmembrane region" description="Helical" evidence="1">
    <location>
        <begin position="296"/>
        <end position="313"/>
    </location>
</feature>
<feature type="transmembrane region" description="Helical" evidence="1">
    <location>
        <begin position="26"/>
        <end position="44"/>
    </location>
</feature>
<dbReference type="Pfam" id="PF14897">
    <property type="entry name" value="EpsG"/>
    <property type="match status" value="1"/>
</dbReference>
<keyword evidence="1" id="KW-0472">Membrane</keyword>
<feature type="transmembrane region" description="Helical" evidence="1">
    <location>
        <begin position="109"/>
        <end position="129"/>
    </location>
</feature>
<keyword evidence="1" id="KW-1133">Transmembrane helix</keyword>
<evidence type="ECO:0000256" key="1">
    <source>
        <dbReference type="SAM" id="Phobius"/>
    </source>
</evidence>
<feature type="transmembrane region" description="Helical" evidence="1">
    <location>
        <begin position="320"/>
        <end position="342"/>
    </location>
</feature>
<organism evidence="2">
    <name type="scientific">Pseudomonas aeruginosa</name>
    <dbReference type="NCBI Taxonomy" id="287"/>
    <lineage>
        <taxon>Bacteria</taxon>
        <taxon>Pseudomonadati</taxon>
        <taxon>Pseudomonadota</taxon>
        <taxon>Gammaproteobacteria</taxon>
        <taxon>Pseudomonadales</taxon>
        <taxon>Pseudomonadaceae</taxon>
        <taxon>Pseudomonas</taxon>
    </lineage>
</organism>
<dbReference type="AlphaFoldDB" id="Q8KN52"/>
<evidence type="ECO:0000313" key="2">
    <source>
        <dbReference type="EMBL" id="AAM27879.1"/>
    </source>
</evidence>
<feature type="transmembrane region" description="Helical" evidence="1">
    <location>
        <begin position="180"/>
        <end position="198"/>
    </location>
</feature>
<accession>Q8KN52</accession>
<dbReference type="EMBL" id="AF498420">
    <property type="protein sequence ID" value="AAM27879.1"/>
    <property type="molecule type" value="Genomic_DNA"/>
</dbReference>
<dbReference type="InterPro" id="IPR049458">
    <property type="entry name" value="EpsG-like"/>
</dbReference>
<protein>
    <submittedName>
        <fullName evidence="2">ORF_13; potential multiple membrane spanning domains</fullName>
    </submittedName>
</protein>
<keyword evidence="1" id="KW-0812">Transmembrane</keyword>
<feature type="transmembrane region" description="Helical" evidence="1">
    <location>
        <begin position="265"/>
        <end position="284"/>
    </location>
</feature>
<sequence length="384" mass="45574">MAYLFYCFLTLPFALFSVFLRRDFQFLLFLFFVAICVFVFGFSYKVGSDWYNYFSYFDSGCTGFEFDVGFEYLCSGFNWLGIGYWFFSFSIKAFYIVTLAWFLWRLGVFPLLAFFSCILVSFVFLDNMLRQQVAFGFILVSVTCVRDRKILAFVCLCLASSFHFSAVFFIPFYFLYISFSFRNLFAFVAVLSFFIGLSGNSIVDYLVNFLAGADGGYLGRALAYLEFDGYPVTLGHYFRFLILLMFVFLDLVIRGRQLSEQDSRIWRLISSGVILMLFYEMVFYEFSVFWMRIREYFLVFFMVSPLFLFRVFFWREARIFSALYVVYPLAVFWGVITGLPVYDDLYRDYRNYIVYLAVGDDGFDSIRDLAAQDYWDRWRRGELR</sequence>
<proteinExistence type="predicted"/>
<feature type="transmembrane region" description="Helical" evidence="1">
    <location>
        <begin position="237"/>
        <end position="253"/>
    </location>
</feature>
<dbReference type="RefSeq" id="WP_058012910.1">
    <property type="nucleotide sequence ID" value="NZ_LJZC01000075.1"/>
</dbReference>
<reference evidence="2" key="1">
    <citation type="journal article" date="2002" name="J. Bacteriol.">
        <title>Genetic variation at the O-antigen biosynthetic locus in Pseudomonas aeruginosa.</title>
        <authorList>
            <person name="Raymond C.K."/>
            <person name="Sims E.H."/>
            <person name="Kas A."/>
            <person name="Spencer D.H."/>
            <person name="Kutyavin T.V."/>
            <person name="Ivey R.G."/>
            <person name="Zhou Y."/>
            <person name="Kaul R."/>
            <person name="Clendenning J.B."/>
            <person name="Olson M.V."/>
        </authorList>
    </citation>
    <scope>NUCLEOTIDE SEQUENCE</scope>
</reference>